<keyword evidence="3" id="KW-1185">Reference proteome</keyword>
<dbReference type="AlphaFoldDB" id="A0A1F2P9A4"/>
<proteinExistence type="predicted"/>
<keyword evidence="1" id="KW-0812">Transmembrane</keyword>
<protein>
    <submittedName>
        <fullName evidence="2">Uncharacterized protein</fullName>
    </submittedName>
</protein>
<evidence type="ECO:0000313" key="2">
    <source>
        <dbReference type="EMBL" id="OFV67927.1"/>
    </source>
</evidence>
<organism evidence="2 3">
    <name type="scientific">Candidatus Syntropharchaeum caldarium</name>
    <dbReference type="NCBI Taxonomy" id="1838285"/>
    <lineage>
        <taxon>Archaea</taxon>
        <taxon>Methanobacteriati</taxon>
        <taxon>Methanobacteriota</taxon>
        <taxon>Stenosarchaea group</taxon>
        <taxon>Methanomicrobia</taxon>
        <taxon>Methanosarcinales</taxon>
        <taxon>ANME-2 cluster</taxon>
        <taxon>Candidatus Syntropharchaeum</taxon>
    </lineage>
</organism>
<accession>A0A1F2P9A4</accession>
<dbReference type="EMBL" id="LYOS01000002">
    <property type="protein sequence ID" value="OFV67927.1"/>
    <property type="molecule type" value="Genomic_DNA"/>
</dbReference>
<evidence type="ECO:0000256" key="1">
    <source>
        <dbReference type="SAM" id="Phobius"/>
    </source>
</evidence>
<comment type="caution">
    <text evidence="2">The sequence shown here is derived from an EMBL/GenBank/DDBJ whole genome shotgun (WGS) entry which is preliminary data.</text>
</comment>
<sequence length="244" mass="28212">MARRLYGVKSGREVNQTPLINARKSLQEVGFLEKVDELTLRNAYFKSTPLPYLSFLERKLEIKKSSQKLDEEKKKAISLIFDSIWFRTMFQVKRERELPDRFEYFTMRNPIGKRKSKGRLLIKNPLGFVASVFGEVAALSIIFLVYFKKQGYAVPGVSTSDLLWAGNFDAFMREHEVKVIPPVNMRDLYQKLHNTIGLLHLEDAGMAPLFIPTEIANICVRGPERPFLTLLQHGVEILERYNTE</sequence>
<feature type="transmembrane region" description="Helical" evidence="1">
    <location>
        <begin position="126"/>
        <end position="147"/>
    </location>
</feature>
<keyword evidence="1" id="KW-0472">Membrane</keyword>
<dbReference type="Proteomes" id="UP000186940">
    <property type="component" value="Unassembled WGS sequence"/>
</dbReference>
<gene>
    <name evidence="2" type="ORF">SCAL_000567</name>
</gene>
<evidence type="ECO:0000313" key="3">
    <source>
        <dbReference type="Proteomes" id="UP000186940"/>
    </source>
</evidence>
<keyword evidence="1" id="KW-1133">Transmembrane helix</keyword>
<name>A0A1F2P9A4_9EURY</name>
<reference evidence="2" key="1">
    <citation type="submission" date="2016-05" db="EMBL/GenBank/DDBJ databases">
        <title>Microbial consortia oxidize butane by reversing methanogenesis.</title>
        <authorList>
            <person name="Laso-Perez R."/>
            <person name="Richter M."/>
            <person name="Wegener G."/>
            <person name="Musat F."/>
        </authorList>
    </citation>
    <scope>NUCLEOTIDE SEQUENCE [LARGE SCALE GENOMIC DNA]</scope>
    <source>
        <strain evidence="2">BOX2</strain>
    </source>
</reference>